<gene>
    <name evidence="1" type="ORF">LCGC14_2582850</name>
</gene>
<name>A0A0F9AEE2_9ZZZZ</name>
<feature type="non-terminal residue" evidence="1">
    <location>
        <position position="53"/>
    </location>
</feature>
<accession>A0A0F9AEE2</accession>
<organism evidence="1">
    <name type="scientific">marine sediment metagenome</name>
    <dbReference type="NCBI Taxonomy" id="412755"/>
    <lineage>
        <taxon>unclassified sequences</taxon>
        <taxon>metagenomes</taxon>
        <taxon>ecological metagenomes</taxon>
    </lineage>
</organism>
<reference evidence="1" key="1">
    <citation type="journal article" date="2015" name="Nature">
        <title>Complex archaea that bridge the gap between prokaryotes and eukaryotes.</title>
        <authorList>
            <person name="Spang A."/>
            <person name="Saw J.H."/>
            <person name="Jorgensen S.L."/>
            <person name="Zaremba-Niedzwiedzka K."/>
            <person name="Martijn J."/>
            <person name="Lind A.E."/>
            <person name="van Eijk R."/>
            <person name="Schleper C."/>
            <person name="Guy L."/>
            <person name="Ettema T.J."/>
        </authorList>
    </citation>
    <scope>NUCLEOTIDE SEQUENCE</scope>
</reference>
<sequence>MTRQETDEALFKRVRKKFHQWSPSKCSGYVHGVRDGLEADRPKPPVTTYIQDV</sequence>
<evidence type="ECO:0000313" key="1">
    <source>
        <dbReference type="EMBL" id="KKL07755.1"/>
    </source>
</evidence>
<dbReference type="EMBL" id="LAZR01043158">
    <property type="protein sequence ID" value="KKL07755.1"/>
    <property type="molecule type" value="Genomic_DNA"/>
</dbReference>
<comment type="caution">
    <text evidence="1">The sequence shown here is derived from an EMBL/GenBank/DDBJ whole genome shotgun (WGS) entry which is preliminary data.</text>
</comment>
<proteinExistence type="predicted"/>
<protein>
    <submittedName>
        <fullName evidence="1">Uncharacterized protein</fullName>
    </submittedName>
</protein>
<dbReference type="AlphaFoldDB" id="A0A0F9AEE2"/>